<feature type="transmembrane region" description="Helical" evidence="1">
    <location>
        <begin position="122"/>
        <end position="149"/>
    </location>
</feature>
<keyword evidence="1" id="KW-0812">Transmembrane</keyword>
<comment type="caution">
    <text evidence="2">The sequence shown here is derived from an EMBL/GenBank/DDBJ whole genome shotgun (WGS) entry which is preliminary data.</text>
</comment>
<keyword evidence="1" id="KW-0472">Membrane</keyword>
<keyword evidence="1" id="KW-1133">Transmembrane helix</keyword>
<dbReference type="Proteomes" id="UP000078046">
    <property type="component" value="Unassembled WGS sequence"/>
</dbReference>
<evidence type="ECO:0008006" key="4">
    <source>
        <dbReference type="Google" id="ProtNLM"/>
    </source>
</evidence>
<gene>
    <name evidence="2" type="ORF">A3Q56_06675</name>
</gene>
<name>A0A177AUU3_9BILA</name>
<dbReference type="AlphaFoldDB" id="A0A177AUU3"/>
<protein>
    <recommendedName>
        <fullName evidence="4">Transmembrane protein</fullName>
    </recommendedName>
</protein>
<evidence type="ECO:0000256" key="1">
    <source>
        <dbReference type="SAM" id="Phobius"/>
    </source>
</evidence>
<keyword evidence="3" id="KW-1185">Reference proteome</keyword>
<organism evidence="2 3">
    <name type="scientific">Intoshia linei</name>
    <dbReference type="NCBI Taxonomy" id="1819745"/>
    <lineage>
        <taxon>Eukaryota</taxon>
        <taxon>Metazoa</taxon>
        <taxon>Spiralia</taxon>
        <taxon>Lophotrochozoa</taxon>
        <taxon>Mesozoa</taxon>
        <taxon>Orthonectida</taxon>
        <taxon>Rhopaluridae</taxon>
        <taxon>Intoshia</taxon>
    </lineage>
</organism>
<accession>A0A177AUU3</accession>
<evidence type="ECO:0000313" key="3">
    <source>
        <dbReference type="Proteomes" id="UP000078046"/>
    </source>
</evidence>
<evidence type="ECO:0000313" key="2">
    <source>
        <dbReference type="EMBL" id="OAF65600.1"/>
    </source>
</evidence>
<feature type="transmembrane region" description="Helical" evidence="1">
    <location>
        <begin position="12"/>
        <end position="32"/>
    </location>
</feature>
<feature type="transmembrane region" description="Helical" evidence="1">
    <location>
        <begin position="86"/>
        <end position="110"/>
    </location>
</feature>
<sequence length="192" mass="22673">MRFSVLNVTRLIFLFIDLAFLLFSAFYNEWIVSNFVDSPFVSIGLFKVCLNKCTSNYCKYADDDARKLYKGCLSLNHHSLINLKSWIYPFLFGILIIATFLKCAHFFDWIPFYNYNKLGIGLYAFIVSEFFTIITLISQILSLVSYYVYVDDFKAETEEFFHQENLIPLQNSNEMNQEIVNIRDFSFDKYDL</sequence>
<proteinExistence type="predicted"/>
<reference evidence="2 3" key="1">
    <citation type="submission" date="2016-04" db="EMBL/GenBank/DDBJ databases">
        <title>The genome of Intoshia linei affirms orthonectids as highly simplified spiralians.</title>
        <authorList>
            <person name="Mikhailov K.V."/>
            <person name="Slusarev G.S."/>
            <person name="Nikitin M.A."/>
            <person name="Logacheva M.D."/>
            <person name="Penin A."/>
            <person name="Aleoshin V."/>
            <person name="Panchin Y.V."/>
        </authorList>
    </citation>
    <scope>NUCLEOTIDE SEQUENCE [LARGE SCALE GENOMIC DNA]</scope>
    <source>
        <strain evidence="2">Intl2013</strain>
        <tissue evidence="2">Whole animal</tissue>
    </source>
</reference>
<dbReference type="EMBL" id="LWCA01001224">
    <property type="protein sequence ID" value="OAF65600.1"/>
    <property type="molecule type" value="Genomic_DNA"/>
</dbReference>